<feature type="transmembrane region" description="Helical" evidence="8">
    <location>
        <begin position="151"/>
        <end position="173"/>
    </location>
</feature>
<reference evidence="10" key="1">
    <citation type="submission" date="2022-12" db="EMBL/GenBank/DDBJ databases">
        <title>Draft genome assemblies for two species of Escallonia (Escalloniales).</title>
        <authorList>
            <person name="Chanderbali A."/>
            <person name="Dervinis C."/>
            <person name="Anghel I."/>
            <person name="Soltis D."/>
            <person name="Soltis P."/>
            <person name="Zapata F."/>
        </authorList>
    </citation>
    <scope>NUCLEOTIDE SEQUENCE</scope>
    <source>
        <strain evidence="10">UCBG64.0493</strain>
        <tissue evidence="10">Leaf</tissue>
    </source>
</reference>
<keyword evidence="3" id="KW-0050">Antiport</keyword>
<dbReference type="AlphaFoldDB" id="A0AA88V1T1"/>
<keyword evidence="5 8" id="KW-1133">Transmembrane helix</keyword>
<dbReference type="GO" id="GO:0009705">
    <property type="term" value="C:plant-type vacuole membrane"/>
    <property type="evidence" value="ECO:0007669"/>
    <property type="project" value="TreeGrafter"/>
</dbReference>
<accession>A0AA88V1T1</accession>
<keyword evidence="6" id="KW-0406">Ion transport</keyword>
<dbReference type="Gene3D" id="1.20.1420.30">
    <property type="entry name" value="NCX, central ion-binding region"/>
    <property type="match status" value="1"/>
</dbReference>
<feature type="domain" description="Sodium/calcium exchanger membrane region" evidence="9">
    <location>
        <begin position="86"/>
        <end position="176"/>
    </location>
</feature>
<evidence type="ECO:0000256" key="1">
    <source>
        <dbReference type="ARBA" id="ARBA00004127"/>
    </source>
</evidence>
<dbReference type="InterPro" id="IPR004713">
    <property type="entry name" value="CaH_exchang"/>
</dbReference>
<protein>
    <recommendedName>
        <fullName evidence="9">Sodium/calcium exchanger membrane region domain-containing protein</fullName>
    </recommendedName>
</protein>
<evidence type="ECO:0000256" key="5">
    <source>
        <dbReference type="ARBA" id="ARBA00022989"/>
    </source>
</evidence>
<organism evidence="10 11">
    <name type="scientific">Escallonia herrerae</name>
    <dbReference type="NCBI Taxonomy" id="1293975"/>
    <lineage>
        <taxon>Eukaryota</taxon>
        <taxon>Viridiplantae</taxon>
        <taxon>Streptophyta</taxon>
        <taxon>Embryophyta</taxon>
        <taxon>Tracheophyta</taxon>
        <taxon>Spermatophyta</taxon>
        <taxon>Magnoliopsida</taxon>
        <taxon>eudicotyledons</taxon>
        <taxon>Gunneridae</taxon>
        <taxon>Pentapetalae</taxon>
        <taxon>asterids</taxon>
        <taxon>campanulids</taxon>
        <taxon>Escalloniales</taxon>
        <taxon>Escalloniaceae</taxon>
        <taxon>Escallonia</taxon>
    </lineage>
</organism>
<comment type="subcellular location">
    <subcellularLocation>
        <location evidence="1">Endomembrane system</location>
        <topology evidence="1">Multi-pass membrane protein</topology>
    </subcellularLocation>
</comment>
<keyword evidence="2" id="KW-0813">Transport</keyword>
<dbReference type="Proteomes" id="UP001188597">
    <property type="component" value="Unassembled WGS sequence"/>
</dbReference>
<evidence type="ECO:0000256" key="4">
    <source>
        <dbReference type="ARBA" id="ARBA00022692"/>
    </source>
</evidence>
<proteinExistence type="predicted"/>
<feature type="transmembrane region" description="Helical" evidence="8">
    <location>
        <begin position="85"/>
        <end position="105"/>
    </location>
</feature>
<dbReference type="GO" id="GO:0006874">
    <property type="term" value="P:intracellular calcium ion homeostasis"/>
    <property type="evidence" value="ECO:0007669"/>
    <property type="project" value="TreeGrafter"/>
</dbReference>
<dbReference type="GO" id="GO:0012505">
    <property type="term" value="C:endomembrane system"/>
    <property type="evidence" value="ECO:0007669"/>
    <property type="project" value="UniProtKB-SubCell"/>
</dbReference>
<dbReference type="GO" id="GO:0015369">
    <property type="term" value="F:calcium:proton antiporter activity"/>
    <property type="evidence" value="ECO:0007669"/>
    <property type="project" value="TreeGrafter"/>
</dbReference>
<dbReference type="InterPro" id="IPR044880">
    <property type="entry name" value="NCX_ion-bd_dom_sf"/>
</dbReference>
<dbReference type="InterPro" id="IPR004837">
    <property type="entry name" value="NaCa_Exmemb"/>
</dbReference>
<keyword evidence="4 8" id="KW-0812">Transmembrane</keyword>
<dbReference type="PANTHER" id="PTHR31503:SF1">
    <property type="entry name" value="VACUOLAR CATION_PROTON EXCHANGER 3"/>
    <property type="match status" value="1"/>
</dbReference>
<evidence type="ECO:0000259" key="9">
    <source>
        <dbReference type="Pfam" id="PF01699"/>
    </source>
</evidence>
<sequence length="184" mass="20093">MSSSSLRKKSDLTLVTKVRNRCLRMLLANLQEVLLGTKLSVLFPAIVLAIAAKCFNFGRVTVVFLSFVLHSRLGKCYCHGSKERFPWIFALSALGLTPLAERISFLTEQISYFTSPTVGGLLNATCGNATELIIVIFALIQHKVDIVKCSLLGSILSELLLVLGCSLLCGGLVNLTNEQNFDKV</sequence>
<evidence type="ECO:0000256" key="8">
    <source>
        <dbReference type="SAM" id="Phobius"/>
    </source>
</evidence>
<evidence type="ECO:0000256" key="3">
    <source>
        <dbReference type="ARBA" id="ARBA00022449"/>
    </source>
</evidence>
<comment type="caution">
    <text evidence="10">The sequence shown here is derived from an EMBL/GenBank/DDBJ whole genome shotgun (WGS) entry which is preliminary data.</text>
</comment>
<gene>
    <name evidence="10" type="ORF">RJ639_023833</name>
</gene>
<dbReference type="EMBL" id="JAVXUP010003103">
    <property type="protein sequence ID" value="KAK3000051.1"/>
    <property type="molecule type" value="Genomic_DNA"/>
</dbReference>
<dbReference type="Pfam" id="PF01699">
    <property type="entry name" value="Na_Ca_ex"/>
    <property type="match status" value="1"/>
</dbReference>
<feature type="transmembrane region" description="Helical" evidence="8">
    <location>
        <begin position="117"/>
        <end position="139"/>
    </location>
</feature>
<dbReference type="PANTHER" id="PTHR31503">
    <property type="entry name" value="VACUOLAR CALCIUM ION TRANSPORTER"/>
    <property type="match status" value="1"/>
</dbReference>
<name>A0AA88V1T1_9ASTE</name>
<keyword evidence="11" id="KW-1185">Reference proteome</keyword>
<evidence type="ECO:0000256" key="7">
    <source>
        <dbReference type="ARBA" id="ARBA00023136"/>
    </source>
</evidence>
<feature type="transmembrane region" description="Helical" evidence="8">
    <location>
        <begin position="57"/>
        <end position="73"/>
    </location>
</feature>
<evidence type="ECO:0000313" key="11">
    <source>
        <dbReference type="Proteomes" id="UP001188597"/>
    </source>
</evidence>
<evidence type="ECO:0000313" key="10">
    <source>
        <dbReference type="EMBL" id="KAK3000051.1"/>
    </source>
</evidence>
<keyword evidence="7 8" id="KW-0472">Membrane</keyword>
<evidence type="ECO:0000256" key="2">
    <source>
        <dbReference type="ARBA" id="ARBA00022448"/>
    </source>
</evidence>
<evidence type="ECO:0000256" key="6">
    <source>
        <dbReference type="ARBA" id="ARBA00023065"/>
    </source>
</evidence>